<keyword evidence="9" id="KW-0998">Cell outer membrane</keyword>
<evidence type="ECO:0000256" key="3">
    <source>
        <dbReference type="ARBA" id="ARBA00022448"/>
    </source>
</evidence>
<dbReference type="EMBL" id="SEZK01000011">
    <property type="protein sequence ID" value="RYU51890.1"/>
    <property type="molecule type" value="Genomic_DNA"/>
</dbReference>
<keyword evidence="7" id="KW-0626">Porin</keyword>
<dbReference type="Gene3D" id="2.40.160.20">
    <property type="match status" value="1"/>
</dbReference>
<comment type="similarity">
    <text evidence="2">Belongs to the outer membrane OOP (TC 1.B.6) superfamily. OmpA family.</text>
</comment>
<dbReference type="Proteomes" id="UP000294063">
    <property type="component" value="Unassembled WGS sequence"/>
</dbReference>
<reference evidence="14 15" key="1">
    <citation type="submission" date="2019-02" db="EMBL/GenBank/DDBJ databases">
        <title>Genome sequences of Aliivibrio finisterrensis strains from farmed Atlantic salmon.</title>
        <authorList>
            <person name="Bowman J.P."/>
        </authorList>
    </citation>
    <scope>NUCLEOTIDE SEQUENCE [LARGE SCALE GENOMIC DNA]</scope>
    <source>
        <strain evidence="13 15">A21</strain>
        <strain evidence="12 14">A46</strain>
    </source>
</reference>
<keyword evidence="4" id="KW-1134">Transmembrane beta strand</keyword>
<dbReference type="CDD" id="cd07185">
    <property type="entry name" value="OmpA_C-like"/>
    <property type="match status" value="1"/>
</dbReference>
<evidence type="ECO:0000313" key="13">
    <source>
        <dbReference type="EMBL" id="RYU64713.1"/>
    </source>
</evidence>
<protein>
    <submittedName>
        <fullName evidence="12">OmpA family protein</fullName>
    </submittedName>
</protein>
<evidence type="ECO:0000256" key="2">
    <source>
        <dbReference type="ARBA" id="ARBA00005710"/>
    </source>
</evidence>
<dbReference type="PANTHER" id="PTHR30329:SF21">
    <property type="entry name" value="LIPOPROTEIN YIAD-RELATED"/>
    <property type="match status" value="1"/>
</dbReference>
<dbReference type="PROSITE" id="PS51123">
    <property type="entry name" value="OMPA_2"/>
    <property type="match status" value="1"/>
</dbReference>
<sequence>MLSLSFKCIYYVIFAVYLLSISNAHSMNINNLYFGASLGYSLLNKSCSNNYLKCDNDDVGFSVFSSYKLNSYYYVDGSFNNYGNYSASYTGYDIGVVLSSYELSLRDDYILSFDDSGFYLKYGIGRFEIDSSSTLKNKNHSEYSPLIAFGYNYDLTSKVRLQGEYKYSHSINNSDLHFFSLGFSFNFNDVESNKVAVHVNELEDINKGYNDELNVESERYVLKIKIVIDKYGIGSFEIPDEDVSYFDDIINNKGIIKNIIINGHSSSTGTDLYNYKLSYKRAHYVVNYLSNKGIDINKIKIVPWGDKHPSADNSVEEGRALNRRVEIIYEQNK</sequence>
<dbReference type="EMBL" id="SEZN01000013">
    <property type="protein sequence ID" value="RYU64713.1"/>
    <property type="molecule type" value="Genomic_DNA"/>
</dbReference>
<comment type="caution">
    <text evidence="12">The sequence shown here is derived from an EMBL/GenBank/DDBJ whole genome shotgun (WGS) entry which is preliminary data.</text>
</comment>
<keyword evidence="3" id="KW-0813">Transport</keyword>
<dbReference type="GO" id="GO:0006811">
    <property type="term" value="P:monoatomic ion transport"/>
    <property type="evidence" value="ECO:0007669"/>
    <property type="project" value="UniProtKB-KW"/>
</dbReference>
<dbReference type="InterPro" id="IPR036737">
    <property type="entry name" value="OmpA-like_sf"/>
</dbReference>
<dbReference type="InterPro" id="IPR000498">
    <property type="entry name" value="OmpA-like_TM_dom"/>
</dbReference>
<dbReference type="AlphaFoldDB" id="A0A4Q5KUN2"/>
<dbReference type="GO" id="GO:0046930">
    <property type="term" value="C:pore complex"/>
    <property type="evidence" value="ECO:0007669"/>
    <property type="project" value="UniProtKB-KW"/>
</dbReference>
<dbReference type="InterPro" id="IPR050330">
    <property type="entry name" value="Bact_OuterMem_StrucFunc"/>
</dbReference>
<dbReference type="Pfam" id="PF01389">
    <property type="entry name" value="OmpA_membrane"/>
    <property type="match status" value="1"/>
</dbReference>
<evidence type="ECO:0000256" key="10">
    <source>
        <dbReference type="PROSITE-ProRule" id="PRU00473"/>
    </source>
</evidence>
<gene>
    <name evidence="13" type="ORF">ERW53_08925</name>
    <name evidence="12" type="ORF">ERW57_08230</name>
</gene>
<dbReference type="InterPro" id="IPR006664">
    <property type="entry name" value="OMP_bac"/>
</dbReference>
<dbReference type="InterPro" id="IPR011250">
    <property type="entry name" value="OMP/PagP_B-barrel"/>
</dbReference>
<dbReference type="PANTHER" id="PTHR30329">
    <property type="entry name" value="STATOR ELEMENT OF FLAGELLAR MOTOR COMPLEX"/>
    <property type="match status" value="1"/>
</dbReference>
<evidence type="ECO:0000259" key="11">
    <source>
        <dbReference type="PROSITE" id="PS51123"/>
    </source>
</evidence>
<evidence type="ECO:0000256" key="5">
    <source>
        <dbReference type="ARBA" id="ARBA00022692"/>
    </source>
</evidence>
<evidence type="ECO:0000256" key="8">
    <source>
        <dbReference type="ARBA" id="ARBA00023136"/>
    </source>
</evidence>
<evidence type="ECO:0000256" key="4">
    <source>
        <dbReference type="ARBA" id="ARBA00022452"/>
    </source>
</evidence>
<dbReference type="SUPFAM" id="SSF103088">
    <property type="entry name" value="OmpA-like"/>
    <property type="match status" value="1"/>
</dbReference>
<evidence type="ECO:0000313" key="12">
    <source>
        <dbReference type="EMBL" id="RYU51890.1"/>
    </source>
</evidence>
<keyword evidence="6" id="KW-0406">Ion transport</keyword>
<dbReference type="InterPro" id="IPR006665">
    <property type="entry name" value="OmpA-like"/>
</dbReference>
<evidence type="ECO:0000256" key="6">
    <source>
        <dbReference type="ARBA" id="ARBA00023065"/>
    </source>
</evidence>
<feature type="domain" description="OmpA-like" evidence="11">
    <location>
        <begin position="218"/>
        <end position="333"/>
    </location>
</feature>
<dbReference type="GO" id="GO:0009279">
    <property type="term" value="C:cell outer membrane"/>
    <property type="evidence" value="ECO:0007669"/>
    <property type="project" value="UniProtKB-SubCell"/>
</dbReference>
<dbReference type="Gene3D" id="3.30.1330.60">
    <property type="entry name" value="OmpA-like domain"/>
    <property type="match status" value="1"/>
</dbReference>
<dbReference type="RefSeq" id="WP_130047904.1">
    <property type="nucleotide sequence ID" value="NZ_SEZK01000011.1"/>
</dbReference>
<keyword evidence="8 10" id="KW-0472">Membrane</keyword>
<dbReference type="PRINTS" id="PR01021">
    <property type="entry name" value="OMPADOMAIN"/>
</dbReference>
<evidence type="ECO:0000313" key="14">
    <source>
        <dbReference type="Proteomes" id="UP000294063"/>
    </source>
</evidence>
<dbReference type="Pfam" id="PF00691">
    <property type="entry name" value="OmpA"/>
    <property type="match status" value="1"/>
</dbReference>
<comment type="subcellular location">
    <subcellularLocation>
        <location evidence="1">Cell outer membrane</location>
        <topology evidence="1">Multi-pass membrane protein</topology>
    </subcellularLocation>
</comment>
<dbReference type="SUPFAM" id="SSF56925">
    <property type="entry name" value="OMPA-like"/>
    <property type="match status" value="1"/>
</dbReference>
<evidence type="ECO:0000313" key="15">
    <source>
        <dbReference type="Proteomes" id="UP000294166"/>
    </source>
</evidence>
<organism evidence="12 14">
    <name type="scientific">Aliivibrio finisterrensis</name>
    <dbReference type="NCBI Taxonomy" id="511998"/>
    <lineage>
        <taxon>Bacteria</taxon>
        <taxon>Pseudomonadati</taxon>
        <taxon>Pseudomonadota</taxon>
        <taxon>Gammaproteobacteria</taxon>
        <taxon>Vibrionales</taxon>
        <taxon>Vibrionaceae</taxon>
        <taxon>Aliivibrio</taxon>
    </lineage>
</organism>
<dbReference type="GO" id="GO:0015288">
    <property type="term" value="F:porin activity"/>
    <property type="evidence" value="ECO:0007669"/>
    <property type="project" value="UniProtKB-KW"/>
</dbReference>
<keyword evidence="15" id="KW-1185">Reference proteome</keyword>
<accession>A0A4Q5KUN2</accession>
<dbReference type="Proteomes" id="UP000294166">
    <property type="component" value="Unassembled WGS sequence"/>
</dbReference>
<evidence type="ECO:0000256" key="9">
    <source>
        <dbReference type="ARBA" id="ARBA00023237"/>
    </source>
</evidence>
<keyword evidence="5" id="KW-0812">Transmembrane</keyword>
<proteinExistence type="inferred from homology"/>
<evidence type="ECO:0000256" key="7">
    <source>
        <dbReference type="ARBA" id="ARBA00023114"/>
    </source>
</evidence>
<evidence type="ECO:0000256" key="1">
    <source>
        <dbReference type="ARBA" id="ARBA00004571"/>
    </source>
</evidence>
<name>A0A4Q5KUN2_9GAMM</name>